<dbReference type="EMBL" id="FNQO01000003">
    <property type="protein sequence ID" value="SEA30942.1"/>
    <property type="molecule type" value="Genomic_DNA"/>
</dbReference>
<evidence type="ECO:0000256" key="1">
    <source>
        <dbReference type="ARBA" id="ARBA00022741"/>
    </source>
</evidence>
<gene>
    <name evidence="5" type="ORF">SAMN05216562_2545</name>
</gene>
<dbReference type="Proteomes" id="UP000198658">
    <property type="component" value="Unassembled WGS sequence"/>
</dbReference>
<dbReference type="GO" id="GO:0005524">
    <property type="term" value="F:ATP binding"/>
    <property type="evidence" value="ECO:0007669"/>
    <property type="project" value="UniProtKB-KW"/>
</dbReference>
<dbReference type="GO" id="GO:0004386">
    <property type="term" value="F:helicase activity"/>
    <property type="evidence" value="ECO:0007669"/>
    <property type="project" value="UniProtKB-KW"/>
</dbReference>
<evidence type="ECO:0000259" key="4">
    <source>
        <dbReference type="PROSITE" id="PS51194"/>
    </source>
</evidence>
<dbReference type="PANTHER" id="PTHR47962:SF5">
    <property type="entry name" value="ATP-DEPENDENT HELICASE LHR-RELATED"/>
    <property type="match status" value="1"/>
</dbReference>
<sequence length="734" mass="82693">MIEGYQRLDKRVQKWLFNQGWPDLREIQKRAIAPILSGDRDVLISASTAAGKTEAFFLPACSAINDDENGFGILYISPLKALINDQYRRLESLSEMLDMQVTPWHGDSPQSKKKKARNNPSGILLITPESLESLLVREPGWIKQSFTSLKYIVIDEFHAFIGTERGQQLLSLLTRLEHITGRISNPIPRVALSATLGELEKVPLSLRPNKSLPCETITSSQHQSTIKVQVKGYLEPVDIMADEARTSAEQQICQEIFRLCRGDSHLVFANSRSRTESIAAQLSDLCEQHVVPNEFYPHHGSLAKELREDLESRLQKETLPTTAICTMTLELGIDIGKVSSVIQVTAPHSVSSLRQRLGRSGRRNSPSILRMLIAENELNDKSNIVDGLRLELVQSLAMIRLLIVENWFEPADTEQMHLSTFLHQILAVIAQWGSIRADQLYSLLCEQGSFKEISIQHFKQLLSHMGTVQLIQQLNSGELVVGIEGERLTNSYTFYAVFKTPEEFRIVAGSKTLGTLPVDSLILKDQHIIFGGRRWKVTDIDDEKKVIYVTSTKGGKPPKFNGSGMSIHDRVRKEMLSIYRNGDYRIEVGNQKIDFVDNLGRRLFQEGAYLFKEADLEKQPVYQSGKHSYIFSWMGDKVVNTLTILLIRSGYVCSNFAGVIEVQNSNADDIKNCLIDMANDVLPDEIELAETLSIQQKLVEKYDEYLPEDLLTEGYGRKAFNSAAAKQWILGNLA</sequence>
<dbReference type="SMART" id="SM00487">
    <property type="entry name" value="DEXDc"/>
    <property type="match status" value="1"/>
</dbReference>
<keyword evidence="1" id="KW-0547">Nucleotide-binding</keyword>
<evidence type="ECO:0000256" key="2">
    <source>
        <dbReference type="ARBA" id="ARBA00022840"/>
    </source>
</evidence>
<dbReference type="InterPro" id="IPR001650">
    <property type="entry name" value="Helicase_C-like"/>
</dbReference>
<keyword evidence="5" id="KW-0378">Hydrolase</keyword>
<dbReference type="SMART" id="SM00490">
    <property type="entry name" value="HELICc"/>
    <property type="match status" value="1"/>
</dbReference>
<dbReference type="CDD" id="cd18796">
    <property type="entry name" value="SF2_C_LHR"/>
    <property type="match status" value="1"/>
</dbReference>
<dbReference type="Pfam" id="PF00271">
    <property type="entry name" value="Helicase_C"/>
    <property type="match status" value="1"/>
</dbReference>
<dbReference type="CDD" id="cd17922">
    <property type="entry name" value="DEXHc_LHR-like"/>
    <property type="match status" value="1"/>
</dbReference>
<dbReference type="InterPro" id="IPR052511">
    <property type="entry name" value="ATP-dep_Helicase"/>
</dbReference>
<dbReference type="AlphaFoldDB" id="A0A1H4A5S2"/>
<feature type="domain" description="Helicase C-terminal" evidence="4">
    <location>
        <begin position="251"/>
        <end position="403"/>
    </location>
</feature>
<dbReference type="STRING" id="658218.SAMN05216562_2545"/>
<organism evidence="5 6">
    <name type="scientific">Microbulbifer marinus</name>
    <dbReference type="NCBI Taxonomy" id="658218"/>
    <lineage>
        <taxon>Bacteria</taxon>
        <taxon>Pseudomonadati</taxon>
        <taxon>Pseudomonadota</taxon>
        <taxon>Gammaproteobacteria</taxon>
        <taxon>Cellvibrionales</taxon>
        <taxon>Microbulbiferaceae</taxon>
        <taxon>Microbulbifer</taxon>
    </lineage>
</organism>
<evidence type="ECO:0000313" key="6">
    <source>
        <dbReference type="Proteomes" id="UP000198658"/>
    </source>
</evidence>
<keyword evidence="2" id="KW-0067">ATP-binding</keyword>
<dbReference type="Pfam" id="PF00270">
    <property type="entry name" value="DEAD"/>
    <property type="match status" value="1"/>
</dbReference>
<keyword evidence="5" id="KW-0347">Helicase</keyword>
<dbReference type="PANTHER" id="PTHR47962">
    <property type="entry name" value="ATP-DEPENDENT HELICASE LHR-RELATED-RELATED"/>
    <property type="match status" value="1"/>
</dbReference>
<accession>A0A1H4A5S2</accession>
<feature type="domain" description="Helicase ATP-binding" evidence="3">
    <location>
        <begin position="33"/>
        <end position="214"/>
    </location>
</feature>
<protein>
    <submittedName>
        <fullName evidence="5">ATP-dependent helicase Lhr and Lhr-like helicase</fullName>
    </submittedName>
</protein>
<keyword evidence="6" id="KW-1185">Reference proteome</keyword>
<evidence type="ECO:0000259" key="3">
    <source>
        <dbReference type="PROSITE" id="PS51192"/>
    </source>
</evidence>
<dbReference type="GO" id="GO:0003677">
    <property type="term" value="F:DNA binding"/>
    <property type="evidence" value="ECO:0007669"/>
    <property type="project" value="TreeGrafter"/>
</dbReference>
<dbReference type="InterPro" id="IPR027417">
    <property type="entry name" value="P-loop_NTPase"/>
</dbReference>
<reference evidence="6" key="1">
    <citation type="submission" date="2016-10" db="EMBL/GenBank/DDBJ databases">
        <authorList>
            <person name="Varghese N."/>
            <person name="Submissions S."/>
        </authorList>
    </citation>
    <scope>NUCLEOTIDE SEQUENCE [LARGE SCALE GENOMIC DNA]</scope>
    <source>
        <strain evidence="6">CGMCC 1.10657</strain>
    </source>
</reference>
<dbReference type="SUPFAM" id="SSF52540">
    <property type="entry name" value="P-loop containing nucleoside triphosphate hydrolases"/>
    <property type="match status" value="1"/>
</dbReference>
<dbReference type="InterPro" id="IPR014001">
    <property type="entry name" value="Helicase_ATP-bd"/>
</dbReference>
<evidence type="ECO:0000313" key="5">
    <source>
        <dbReference type="EMBL" id="SEA30942.1"/>
    </source>
</evidence>
<dbReference type="PROSITE" id="PS51194">
    <property type="entry name" value="HELICASE_CTER"/>
    <property type="match status" value="1"/>
</dbReference>
<dbReference type="RefSeq" id="WP_091389028.1">
    <property type="nucleotide sequence ID" value="NZ_FNQO01000003.1"/>
</dbReference>
<dbReference type="PROSITE" id="PS51192">
    <property type="entry name" value="HELICASE_ATP_BIND_1"/>
    <property type="match status" value="1"/>
</dbReference>
<dbReference type="GO" id="GO:0016887">
    <property type="term" value="F:ATP hydrolysis activity"/>
    <property type="evidence" value="ECO:0007669"/>
    <property type="project" value="TreeGrafter"/>
</dbReference>
<dbReference type="InterPro" id="IPR011545">
    <property type="entry name" value="DEAD/DEAH_box_helicase_dom"/>
</dbReference>
<proteinExistence type="predicted"/>
<dbReference type="OrthoDB" id="9815222at2"/>
<name>A0A1H4A5S2_9GAMM</name>
<dbReference type="Gene3D" id="3.40.50.300">
    <property type="entry name" value="P-loop containing nucleotide triphosphate hydrolases"/>
    <property type="match status" value="2"/>
</dbReference>